<protein>
    <recommendedName>
        <fullName evidence="2">Pyridoxal phosphate homeostasis protein</fullName>
        <shortName evidence="2">PLP homeostasis protein</shortName>
    </recommendedName>
</protein>
<accession>A0AAW3ZK49</accession>
<dbReference type="FunFam" id="3.20.20.10:FF:000018">
    <property type="entry name" value="Pyridoxal phosphate homeostasis protein"/>
    <property type="match status" value="1"/>
</dbReference>
<evidence type="ECO:0000256" key="4">
    <source>
        <dbReference type="RuleBase" id="RU004514"/>
    </source>
</evidence>
<comment type="cofactor">
    <cofactor evidence="3">
        <name>pyridoxal 5'-phosphate</name>
        <dbReference type="ChEBI" id="CHEBI:597326"/>
    </cofactor>
</comment>
<dbReference type="GO" id="GO:0030170">
    <property type="term" value="F:pyridoxal phosphate binding"/>
    <property type="evidence" value="ECO:0007669"/>
    <property type="project" value="UniProtKB-UniRule"/>
</dbReference>
<organism evidence="6 7">
    <name type="scientific">Pseudomarimonas arenosa</name>
    <dbReference type="NCBI Taxonomy" id="2774145"/>
    <lineage>
        <taxon>Bacteria</taxon>
        <taxon>Pseudomonadati</taxon>
        <taxon>Pseudomonadota</taxon>
        <taxon>Gammaproteobacteria</taxon>
        <taxon>Lysobacterales</taxon>
        <taxon>Lysobacteraceae</taxon>
        <taxon>Pseudomarimonas</taxon>
    </lineage>
</organism>
<dbReference type="Gene3D" id="3.20.20.10">
    <property type="entry name" value="Alanine racemase"/>
    <property type="match status" value="1"/>
</dbReference>
<dbReference type="PANTHER" id="PTHR10146">
    <property type="entry name" value="PROLINE SYNTHETASE CO-TRANSCRIBED BACTERIAL HOMOLOG PROTEIN"/>
    <property type="match status" value="1"/>
</dbReference>
<dbReference type="InterPro" id="IPR011078">
    <property type="entry name" value="PyrdxlP_homeostasis"/>
</dbReference>
<dbReference type="InterPro" id="IPR029066">
    <property type="entry name" value="PLP-binding_barrel"/>
</dbReference>
<dbReference type="PANTHER" id="PTHR10146:SF14">
    <property type="entry name" value="PYRIDOXAL PHOSPHATE HOMEOSTASIS PROTEIN"/>
    <property type="match status" value="1"/>
</dbReference>
<comment type="function">
    <text evidence="2">Pyridoxal 5'-phosphate (PLP)-binding protein, which is involved in PLP homeostasis.</text>
</comment>
<reference evidence="6 7" key="1">
    <citation type="submission" date="2020-09" db="EMBL/GenBank/DDBJ databases">
        <title>Pseudoxanthomonas sp. CAU 1598 isolated from sand of Yaerae Beach.</title>
        <authorList>
            <person name="Kim W."/>
        </authorList>
    </citation>
    <scope>NUCLEOTIDE SEQUENCE [LARGE SCALE GENOMIC DNA]</scope>
    <source>
        <strain evidence="6 7">CAU 1598</strain>
    </source>
</reference>
<name>A0AAW3ZK49_9GAMM</name>
<sequence length="222" mass="24950">MTEQPLQRIQSRITAAERGPKVTLVAVSKTRSALEVRDLAKQGQQVFGENYVQEALAKQTELADLRLEWHLIGHLQSNKCKEAAQAFDWVDTIDRAKLLASLDRYRDPSRPPLNLLIQVNVDDETSKSGCHPQQVPSLAEQIRHFPRLRLRGLMAIPAPADETSRIRAFERMHELFEQLRCAHPEIDTLSMGMSDDFELAIAHGATQVRVGTALFGPRPVAD</sequence>
<comment type="caution">
    <text evidence="6">The sequence shown here is derived from an EMBL/GenBank/DDBJ whole genome shotgun (WGS) entry which is preliminary data.</text>
</comment>
<dbReference type="Proteomes" id="UP000613768">
    <property type="component" value="Unassembled WGS sequence"/>
</dbReference>
<evidence type="ECO:0000256" key="2">
    <source>
        <dbReference type="HAMAP-Rule" id="MF_02087"/>
    </source>
</evidence>
<dbReference type="AlphaFoldDB" id="A0AAW3ZK49"/>
<dbReference type="PIRSF" id="PIRSF004848">
    <property type="entry name" value="YBL036c_PLPDEIII"/>
    <property type="match status" value="1"/>
</dbReference>
<feature type="modified residue" description="N6-(pyridoxal phosphate)lysine" evidence="2 3">
    <location>
        <position position="29"/>
    </location>
</feature>
<dbReference type="NCBIfam" id="TIGR00044">
    <property type="entry name" value="YggS family pyridoxal phosphate-dependent enzyme"/>
    <property type="match status" value="1"/>
</dbReference>
<evidence type="ECO:0000256" key="3">
    <source>
        <dbReference type="PIRSR" id="PIRSR004848-1"/>
    </source>
</evidence>
<evidence type="ECO:0000313" key="6">
    <source>
        <dbReference type="EMBL" id="MBD8525579.1"/>
    </source>
</evidence>
<dbReference type="HAMAP" id="MF_02087">
    <property type="entry name" value="PLP_homeostasis"/>
    <property type="match status" value="1"/>
</dbReference>
<dbReference type="RefSeq" id="WP_192028925.1">
    <property type="nucleotide sequence ID" value="NZ_JACYTR010000010.1"/>
</dbReference>
<evidence type="ECO:0000313" key="7">
    <source>
        <dbReference type="Proteomes" id="UP000613768"/>
    </source>
</evidence>
<dbReference type="SUPFAM" id="SSF51419">
    <property type="entry name" value="PLP-binding barrel"/>
    <property type="match status" value="1"/>
</dbReference>
<feature type="domain" description="Alanine racemase N-terminal" evidence="5">
    <location>
        <begin position="15"/>
        <end position="219"/>
    </location>
</feature>
<evidence type="ECO:0000256" key="1">
    <source>
        <dbReference type="ARBA" id="ARBA00022898"/>
    </source>
</evidence>
<gene>
    <name evidence="6" type="ORF">IFO71_07480</name>
</gene>
<dbReference type="EMBL" id="JACYTR010000010">
    <property type="protein sequence ID" value="MBD8525579.1"/>
    <property type="molecule type" value="Genomic_DNA"/>
</dbReference>
<evidence type="ECO:0000259" key="5">
    <source>
        <dbReference type="Pfam" id="PF01168"/>
    </source>
</evidence>
<proteinExistence type="inferred from homology"/>
<keyword evidence="7" id="KW-1185">Reference proteome</keyword>
<dbReference type="Pfam" id="PF01168">
    <property type="entry name" value="Ala_racemase_N"/>
    <property type="match status" value="1"/>
</dbReference>
<dbReference type="InterPro" id="IPR001608">
    <property type="entry name" value="Ala_racemase_N"/>
</dbReference>
<dbReference type="CDD" id="cd06824">
    <property type="entry name" value="PLPDE_III_Yggs_like"/>
    <property type="match status" value="1"/>
</dbReference>
<keyword evidence="1 2" id="KW-0663">Pyridoxal phosphate</keyword>
<comment type="similarity">
    <text evidence="2 4">Belongs to the pyridoxal phosphate-binding protein YggS/PROSC family.</text>
</comment>